<dbReference type="STRING" id="1385520.N802_05985"/>
<organism evidence="6 7">
    <name type="scientific">Knoellia sinensis KCTC 19936</name>
    <dbReference type="NCBI Taxonomy" id="1385520"/>
    <lineage>
        <taxon>Bacteria</taxon>
        <taxon>Bacillati</taxon>
        <taxon>Actinomycetota</taxon>
        <taxon>Actinomycetes</taxon>
        <taxon>Micrococcales</taxon>
        <taxon>Intrasporangiaceae</taxon>
        <taxon>Knoellia</taxon>
    </lineage>
</organism>
<dbReference type="PROSITE" id="PS51078">
    <property type="entry name" value="ICLR_ED"/>
    <property type="match status" value="1"/>
</dbReference>
<gene>
    <name evidence="6" type="ORF">N802_05985</name>
</gene>
<dbReference type="GO" id="GO:0045892">
    <property type="term" value="P:negative regulation of DNA-templated transcription"/>
    <property type="evidence" value="ECO:0007669"/>
    <property type="project" value="TreeGrafter"/>
</dbReference>
<dbReference type="InterPro" id="IPR005471">
    <property type="entry name" value="Tscrpt_reg_IclR_N"/>
</dbReference>
<dbReference type="SUPFAM" id="SSF46785">
    <property type="entry name" value="Winged helix' DNA-binding domain"/>
    <property type="match status" value="1"/>
</dbReference>
<evidence type="ECO:0000259" key="5">
    <source>
        <dbReference type="PROSITE" id="PS51078"/>
    </source>
</evidence>
<keyword evidence="7" id="KW-1185">Reference proteome</keyword>
<dbReference type="GO" id="GO:0003700">
    <property type="term" value="F:DNA-binding transcription factor activity"/>
    <property type="evidence" value="ECO:0007669"/>
    <property type="project" value="TreeGrafter"/>
</dbReference>
<sequence length="222" mass="22677">MPPETSQTLDRGIRVVELLAMPEHSAGLTISELAGLLATGRPVVYRLVATLESHDLVTRRDGRVRLGLGLHRLAAAVVPSIREAALPALRVLADAAGATAHLTVAEGDEAVALVVVEPRWTDYHVAYREGARHPLDVGAGGRALLAGRAGRAGREPQVVASSGELQAGAFGLAVALPRSGGSGGSEPGVEASVGVVALHELSAEAIGPLVCRAAADLARALS</sequence>
<dbReference type="InterPro" id="IPR014757">
    <property type="entry name" value="Tscrpt_reg_IclR_C"/>
</dbReference>
<dbReference type="RefSeq" id="WP_035918160.1">
    <property type="nucleotide sequence ID" value="NZ_AVPJ01000016.1"/>
</dbReference>
<dbReference type="SMART" id="SM00346">
    <property type="entry name" value="HTH_ICLR"/>
    <property type="match status" value="1"/>
</dbReference>
<dbReference type="PANTHER" id="PTHR30136:SF24">
    <property type="entry name" value="HTH-TYPE TRANSCRIPTIONAL REPRESSOR ALLR"/>
    <property type="match status" value="1"/>
</dbReference>
<dbReference type="Proteomes" id="UP000030002">
    <property type="component" value="Unassembled WGS sequence"/>
</dbReference>
<keyword evidence="1" id="KW-0805">Transcription regulation</keyword>
<dbReference type="Pfam" id="PF01614">
    <property type="entry name" value="IclR_C"/>
    <property type="match status" value="1"/>
</dbReference>
<dbReference type="GO" id="GO:0003677">
    <property type="term" value="F:DNA binding"/>
    <property type="evidence" value="ECO:0007669"/>
    <property type="project" value="UniProtKB-KW"/>
</dbReference>
<dbReference type="OrthoDB" id="156285at2"/>
<evidence type="ECO:0000259" key="4">
    <source>
        <dbReference type="PROSITE" id="PS51077"/>
    </source>
</evidence>
<reference evidence="6 7" key="1">
    <citation type="submission" date="2013-08" db="EMBL/GenBank/DDBJ databases">
        <title>The genome sequence of Knoellia sinensis.</title>
        <authorList>
            <person name="Zhu W."/>
            <person name="Wang G."/>
        </authorList>
    </citation>
    <scope>NUCLEOTIDE SEQUENCE [LARGE SCALE GENOMIC DNA]</scope>
    <source>
        <strain evidence="6 7">KCTC 19936</strain>
    </source>
</reference>
<dbReference type="eggNOG" id="COG1414">
    <property type="taxonomic scope" value="Bacteria"/>
</dbReference>
<dbReference type="AlphaFoldDB" id="A0A0A0J224"/>
<evidence type="ECO:0000256" key="1">
    <source>
        <dbReference type="ARBA" id="ARBA00023015"/>
    </source>
</evidence>
<accession>A0A0A0J224</accession>
<dbReference type="Pfam" id="PF09339">
    <property type="entry name" value="HTH_IclR"/>
    <property type="match status" value="1"/>
</dbReference>
<dbReference type="InterPro" id="IPR029016">
    <property type="entry name" value="GAF-like_dom_sf"/>
</dbReference>
<keyword evidence="2" id="KW-0238">DNA-binding</keyword>
<evidence type="ECO:0000313" key="7">
    <source>
        <dbReference type="Proteomes" id="UP000030002"/>
    </source>
</evidence>
<dbReference type="Gene3D" id="3.30.450.40">
    <property type="match status" value="1"/>
</dbReference>
<feature type="domain" description="IclR-ED" evidence="5">
    <location>
        <begin position="69"/>
        <end position="222"/>
    </location>
</feature>
<dbReference type="InterPro" id="IPR036388">
    <property type="entry name" value="WH-like_DNA-bd_sf"/>
</dbReference>
<dbReference type="InterPro" id="IPR050707">
    <property type="entry name" value="HTH_MetabolicPath_Reg"/>
</dbReference>
<comment type="caution">
    <text evidence="6">The sequence shown here is derived from an EMBL/GenBank/DDBJ whole genome shotgun (WGS) entry which is preliminary data.</text>
</comment>
<dbReference type="InterPro" id="IPR036390">
    <property type="entry name" value="WH_DNA-bd_sf"/>
</dbReference>
<evidence type="ECO:0000256" key="3">
    <source>
        <dbReference type="ARBA" id="ARBA00023163"/>
    </source>
</evidence>
<name>A0A0A0J224_9MICO</name>
<feature type="domain" description="HTH iclR-type" evidence="4">
    <location>
        <begin position="6"/>
        <end position="68"/>
    </location>
</feature>
<protein>
    <submittedName>
        <fullName evidence="6">IclR family transcriptional regulator</fullName>
    </submittedName>
</protein>
<dbReference type="Gene3D" id="1.10.10.10">
    <property type="entry name" value="Winged helix-like DNA-binding domain superfamily/Winged helix DNA-binding domain"/>
    <property type="match status" value="1"/>
</dbReference>
<proteinExistence type="predicted"/>
<dbReference type="PANTHER" id="PTHR30136">
    <property type="entry name" value="HELIX-TURN-HELIX TRANSCRIPTIONAL REGULATOR, ICLR FAMILY"/>
    <property type="match status" value="1"/>
</dbReference>
<dbReference type="EMBL" id="AVPJ01000016">
    <property type="protein sequence ID" value="KGN30754.1"/>
    <property type="molecule type" value="Genomic_DNA"/>
</dbReference>
<keyword evidence="3" id="KW-0804">Transcription</keyword>
<dbReference type="SUPFAM" id="SSF55781">
    <property type="entry name" value="GAF domain-like"/>
    <property type="match status" value="1"/>
</dbReference>
<dbReference type="PROSITE" id="PS51077">
    <property type="entry name" value="HTH_ICLR"/>
    <property type="match status" value="1"/>
</dbReference>
<evidence type="ECO:0000313" key="6">
    <source>
        <dbReference type="EMBL" id="KGN30754.1"/>
    </source>
</evidence>
<evidence type="ECO:0000256" key="2">
    <source>
        <dbReference type="ARBA" id="ARBA00023125"/>
    </source>
</evidence>